<keyword evidence="3" id="KW-0597">Phosphoprotein</keyword>
<comment type="caution">
    <text evidence="9">The sequence shown here is derived from an EMBL/GenBank/DDBJ whole genome shotgun (WGS) entry which is preliminary data.</text>
</comment>
<dbReference type="GO" id="GO:0043005">
    <property type="term" value="C:neuron projection"/>
    <property type="evidence" value="ECO:0007669"/>
    <property type="project" value="TreeGrafter"/>
</dbReference>
<evidence type="ECO:0000313" key="9">
    <source>
        <dbReference type="EMBL" id="PWA21755.1"/>
    </source>
</evidence>
<evidence type="ECO:0000256" key="4">
    <source>
        <dbReference type="ARBA" id="ARBA00022701"/>
    </source>
</evidence>
<feature type="region of interest" description="Disordered" evidence="8">
    <location>
        <begin position="71"/>
        <end position="201"/>
    </location>
</feature>
<dbReference type="Pfam" id="PF00418">
    <property type="entry name" value="Tubulin-binding"/>
    <property type="match status" value="6"/>
</dbReference>
<keyword evidence="4 7" id="KW-0493">Microtubule</keyword>
<dbReference type="PANTHER" id="PTHR11501">
    <property type="entry name" value="MICROTUBULE-ASSOCIATED PROTEIN"/>
    <property type="match status" value="1"/>
</dbReference>
<name>A0A315VF42_GAMAF</name>
<feature type="compositionally biased region" description="Polar residues" evidence="8">
    <location>
        <begin position="440"/>
        <end position="461"/>
    </location>
</feature>
<keyword evidence="6 7" id="KW-0206">Cytoskeleton</keyword>
<feature type="region of interest" description="Disordered" evidence="8">
    <location>
        <begin position="369"/>
        <end position="461"/>
    </location>
</feature>
<feature type="compositionally biased region" description="Polar residues" evidence="8">
    <location>
        <begin position="73"/>
        <end position="88"/>
    </location>
</feature>
<dbReference type="Proteomes" id="UP000250572">
    <property type="component" value="Unassembled WGS sequence"/>
</dbReference>
<feature type="compositionally biased region" description="Basic and acidic residues" evidence="8">
    <location>
        <begin position="415"/>
        <end position="433"/>
    </location>
</feature>
<dbReference type="PROSITE" id="PS51491">
    <property type="entry name" value="TAU_MAP_2"/>
    <property type="match status" value="6"/>
</dbReference>
<dbReference type="GO" id="GO:0031175">
    <property type="term" value="P:neuron projection development"/>
    <property type="evidence" value="ECO:0007669"/>
    <property type="project" value="TreeGrafter"/>
</dbReference>
<feature type="compositionally biased region" description="Polar residues" evidence="8">
    <location>
        <begin position="103"/>
        <end position="122"/>
    </location>
</feature>
<evidence type="ECO:0000313" key="10">
    <source>
        <dbReference type="Proteomes" id="UP000250572"/>
    </source>
</evidence>
<dbReference type="GO" id="GO:0005874">
    <property type="term" value="C:microtubule"/>
    <property type="evidence" value="ECO:0007669"/>
    <property type="project" value="UniProtKB-KW"/>
</dbReference>
<evidence type="ECO:0000256" key="7">
    <source>
        <dbReference type="RuleBase" id="RU000686"/>
    </source>
</evidence>
<evidence type="ECO:0000256" key="8">
    <source>
        <dbReference type="SAM" id="MobiDB-lite"/>
    </source>
</evidence>
<accession>A0A315VF42</accession>
<protein>
    <recommendedName>
        <fullName evidence="7">Microtubule-associated protein</fullName>
    </recommendedName>
</protein>
<evidence type="ECO:0000256" key="6">
    <source>
        <dbReference type="ARBA" id="ARBA00023212"/>
    </source>
</evidence>
<dbReference type="EMBL" id="NHOQ01001904">
    <property type="protein sequence ID" value="PWA21755.1"/>
    <property type="molecule type" value="Genomic_DNA"/>
</dbReference>
<dbReference type="PANTHER" id="PTHR11501:SF14">
    <property type="entry name" value="MICROTUBULE-ASSOCIATED PROTEIN TAU"/>
    <property type="match status" value="1"/>
</dbReference>
<keyword evidence="5" id="KW-0677">Repeat</keyword>
<keyword evidence="2 7" id="KW-0963">Cytoplasm</keyword>
<evidence type="ECO:0000256" key="3">
    <source>
        <dbReference type="ARBA" id="ARBA00022553"/>
    </source>
</evidence>
<evidence type="ECO:0000256" key="5">
    <source>
        <dbReference type="ARBA" id="ARBA00022737"/>
    </source>
</evidence>
<dbReference type="InterPro" id="IPR027324">
    <property type="entry name" value="MAP2/MAP4/Tau"/>
</dbReference>
<dbReference type="GO" id="GO:0000226">
    <property type="term" value="P:microtubule cytoskeleton organization"/>
    <property type="evidence" value="ECO:0007669"/>
    <property type="project" value="TreeGrafter"/>
</dbReference>
<evidence type="ECO:0000256" key="2">
    <source>
        <dbReference type="ARBA" id="ARBA00022490"/>
    </source>
</evidence>
<feature type="compositionally biased region" description="Polar residues" evidence="8">
    <location>
        <begin position="149"/>
        <end position="165"/>
    </location>
</feature>
<sequence length="478" mass="50062">MEYMNNASNSYGSGDTVSASLTNMTINDQHHQENGVKMKEEEAVVTENGLKTVCELSQPESNQYDDELHPAQVKTNNGDKSQTVTTPPSYLKRPTVVAKGNKTPGSSRNGHSSIPIKATSSPGGAGAAKPQVQGAKTTARSAAQPDARSGQSSPGTPKSPGSQALSAAEANKVKKVAVVRSNPKSPGSLKSRSPAPLAAAAPLPDLKNVKSKVGSTENMKHQPGGGKVQIVEQKLDFSSVQSKCGSKDNVKHKPGGGNVQILDKKVDLSNVQARCGSKDNLKHKPGGGRVKILDQKLDFSTVQSKCGSKDNIKHAPGGGNVQIVHKKIDLSNVTSKCGSKDNIHHKPGGGNVEIKTEKLEFKVQSKVGSLDNIGHVPGGGQRKREKGKDAEGSVSDSMSIPSPVVTPPQSPQTIESHKLSFRETAKARTDHGAEIISLEDSPQQLSTVSSSGSINMTDSPQLSTLADQVSASLAKQGL</sequence>
<gene>
    <name evidence="9" type="ORF">CCH79_00003243</name>
</gene>
<dbReference type="GO" id="GO:0008017">
    <property type="term" value="F:microtubule binding"/>
    <property type="evidence" value="ECO:0007669"/>
    <property type="project" value="InterPro"/>
</dbReference>
<keyword evidence="10" id="KW-1185">Reference proteome</keyword>
<evidence type="ECO:0000256" key="1">
    <source>
        <dbReference type="ARBA" id="ARBA00004245"/>
    </source>
</evidence>
<comment type="subcellular location">
    <subcellularLocation>
        <location evidence="1 7">Cytoplasm</location>
        <location evidence="1 7">Cytoskeleton</location>
    </subcellularLocation>
</comment>
<dbReference type="STRING" id="33528.ENSGAFP00000016307"/>
<proteinExistence type="predicted"/>
<organism evidence="9 10">
    <name type="scientific">Gambusia affinis</name>
    <name type="common">Western mosquitofish</name>
    <name type="synonym">Heterandria affinis</name>
    <dbReference type="NCBI Taxonomy" id="33528"/>
    <lineage>
        <taxon>Eukaryota</taxon>
        <taxon>Metazoa</taxon>
        <taxon>Chordata</taxon>
        <taxon>Craniata</taxon>
        <taxon>Vertebrata</taxon>
        <taxon>Euteleostomi</taxon>
        <taxon>Actinopterygii</taxon>
        <taxon>Neopterygii</taxon>
        <taxon>Teleostei</taxon>
        <taxon>Neoteleostei</taxon>
        <taxon>Acanthomorphata</taxon>
        <taxon>Ovalentaria</taxon>
        <taxon>Atherinomorphae</taxon>
        <taxon>Cyprinodontiformes</taxon>
        <taxon>Poeciliidae</taxon>
        <taxon>Poeciliinae</taxon>
        <taxon>Gambusia</taxon>
    </lineage>
</organism>
<feature type="compositionally biased region" description="Polar residues" evidence="8">
    <location>
        <begin position="182"/>
        <end position="191"/>
    </location>
</feature>
<dbReference type="PROSITE" id="PS00229">
    <property type="entry name" value="TAU_MAP_1"/>
    <property type="match status" value="4"/>
</dbReference>
<dbReference type="InterPro" id="IPR001084">
    <property type="entry name" value="MAP_tubulin-bd_rpt"/>
</dbReference>
<reference evidence="9 10" key="1">
    <citation type="journal article" date="2018" name="G3 (Bethesda)">
        <title>A High-Quality Reference Genome for the Invasive Mosquitofish Gambusia affinis Using a Chicago Library.</title>
        <authorList>
            <person name="Hoffberg S.L."/>
            <person name="Troendle N.J."/>
            <person name="Glenn T.C."/>
            <person name="Mahmud O."/>
            <person name="Louha S."/>
            <person name="Chalopin D."/>
            <person name="Bennetzen J.L."/>
            <person name="Mauricio R."/>
        </authorList>
    </citation>
    <scope>NUCLEOTIDE SEQUENCE [LARGE SCALE GENOMIC DNA]</scope>
    <source>
        <strain evidence="9">NE01/NJP1002.9</strain>
        <tissue evidence="9">Muscle</tissue>
    </source>
</reference>
<dbReference type="AlphaFoldDB" id="A0A315VF42"/>